<dbReference type="Gene3D" id="3.40.50.1000">
    <property type="entry name" value="HAD superfamily/HAD-like"/>
    <property type="match status" value="1"/>
</dbReference>
<dbReference type="PANTHER" id="PTHR43520">
    <property type="entry name" value="ATP7, ISOFORM B"/>
    <property type="match status" value="1"/>
</dbReference>
<dbReference type="AlphaFoldDB" id="A0A1G1XVS6"/>
<dbReference type="Proteomes" id="UP000176241">
    <property type="component" value="Unassembled WGS sequence"/>
</dbReference>
<evidence type="ECO:0000313" key="3">
    <source>
        <dbReference type="EMBL" id="OGY44102.1"/>
    </source>
</evidence>
<evidence type="ECO:0000256" key="1">
    <source>
        <dbReference type="ARBA" id="ARBA00022967"/>
    </source>
</evidence>
<evidence type="ECO:0008006" key="5">
    <source>
        <dbReference type="Google" id="ProtNLM"/>
    </source>
</evidence>
<comment type="caution">
    <text evidence="3">The sequence shown here is derived from an EMBL/GenBank/DDBJ whole genome shotgun (WGS) entry which is preliminary data.</text>
</comment>
<keyword evidence="2" id="KW-0472">Membrane</keyword>
<dbReference type="SUPFAM" id="SSF56784">
    <property type="entry name" value="HAD-like"/>
    <property type="match status" value="1"/>
</dbReference>
<dbReference type="GO" id="GO:0005507">
    <property type="term" value="F:copper ion binding"/>
    <property type="evidence" value="ECO:0007669"/>
    <property type="project" value="TreeGrafter"/>
</dbReference>
<sequence length="90" mass="9686">MGGGTDIAIETGGIVLIKDDLLDVVKAIKLSRQTLAKIKQNMFWALFYNSVGIPIAALGLLRAEFAGLAMALSSVSVVTNSLLLKRRKLR</sequence>
<feature type="transmembrane region" description="Helical" evidence="2">
    <location>
        <begin position="42"/>
        <end position="61"/>
    </location>
</feature>
<dbReference type="PANTHER" id="PTHR43520:SF8">
    <property type="entry name" value="P-TYPE CU(+) TRANSPORTER"/>
    <property type="match status" value="1"/>
</dbReference>
<keyword evidence="2" id="KW-1133">Transmembrane helix</keyword>
<dbReference type="STRING" id="1797533.A2731_02260"/>
<keyword evidence="1" id="KW-1278">Translocase</keyword>
<name>A0A1G1XVS6_9BACT</name>
<organism evidence="3 4">
    <name type="scientific">Candidatus Buchananbacteria bacterium RIFCSPHIGHO2_01_FULL_39_8</name>
    <dbReference type="NCBI Taxonomy" id="1797533"/>
    <lineage>
        <taxon>Bacteria</taxon>
        <taxon>Candidatus Buchananiibacteriota</taxon>
    </lineage>
</organism>
<protein>
    <recommendedName>
        <fullName evidence="5">HMA domain-containing protein</fullName>
    </recommendedName>
</protein>
<evidence type="ECO:0000313" key="4">
    <source>
        <dbReference type="Proteomes" id="UP000176241"/>
    </source>
</evidence>
<gene>
    <name evidence="3" type="ORF">A2731_02260</name>
</gene>
<evidence type="ECO:0000256" key="2">
    <source>
        <dbReference type="SAM" id="Phobius"/>
    </source>
</evidence>
<proteinExistence type="predicted"/>
<reference evidence="3 4" key="1">
    <citation type="journal article" date="2016" name="Nat. Commun.">
        <title>Thousands of microbial genomes shed light on interconnected biogeochemical processes in an aquifer system.</title>
        <authorList>
            <person name="Anantharaman K."/>
            <person name="Brown C.T."/>
            <person name="Hug L.A."/>
            <person name="Sharon I."/>
            <person name="Castelle C.J."/>
            <person name="Probst A.J."/>
            <person name="Thomas B.C."/>
            <person name="Singh A."/>
            <person name="Wilkins M.J."/>
            <person name="Karaoz U."/>
            <person name="Brodie E.L."/>
            <person name="Williams K.H."/>
            <person name="Hubbard S.S."/>
            <person name="Banfield J.F."/>
        </authorList>
    </citation>
    <scope>NUCLEOTIDE SEQUENCE [LARGE SCALE GENOMIC DNA]</scope>
</reference>
<dbReference type="EMBL" id="MHIC01000035">
    <property type="protein sequence ID" value="OGY44102.1"/>
    <property type="molecule type" value="Genomic_DNA"/>
</dbReference>
<dbReference type="InterPro" id="IPR036412">
    <property type="entry name" value="HAD-like_sf"/>
</dbReference>
<feature type="transmembrane region" description="Helical" evidence="2">
    <location>
        <begin position="67"/>
        <end position="84"/>
    </location>
</feature>
<accession>A0A1G1XVS6</accession>
<keyword evidence="2" id="KW-0812">Transmembrane</keyword>
<dbReference type="GO" id="GO:0043682">
    <property type="term" value="F:P-type divalent copper transporter activity"/>
    <property type="evidence" value="ECO:0007669"/>
    <property type="project" value="TreeGrafter"/>
</dbReference>
<dbReference type="InterPro" id="IPR023214">
    <property type="entry name" value="HAD_sf"/>
</dbReference>
<dbReference type="GO" id="GO:0016020">
    <property type="term" value="C:membrane"/>
    <property type="evidence" value="ECO:0007669"/>
    <property type="project" value="TreeGrafter"/>
</dbReference>
<dbReference type="GO" id="GO:0055070">
    <property type="term" value="P:copper ion homeostasis"/>
    <property type="evidence" value="ECO:0007669"/>
    <property type="project" value="TreeGrafter"/>
</dbReference>